<evidence type="ECO:0000256" key="4">
    <source>
        <dbReference type="ARBA" id="ARBA00023002"/>
    </source>
</evidence>
<keyword evidence="8" id="KW-1185">Reference proteome</keyword>
<evidence type="ECO:0000256" key="1">
    <source>
        <dbReference type="ARBA" id="ARBA00001961"/>
    </source>
</evidence>
<dbReference type="Pfam" id="PF13640">
    <property type="entry name" value="2OG-FeII_Oxy_3"/>
    <property type="match status" value="1"/>
</dbReference>
<sequence>MIEDESVCDDLVAAFEADKASHKAGVVGRNNGQVLDKNSKDSIEIKFFPDDPRPAWQRYVAALKRVTSRYVEQYPYAARVGEWGLSSPTNFQYYPPGGGYKVYHTERVDRVEPGASRHLVFMTYLNTVNDAGGTQFVHQNITVQPVKGLTVIWPADWTFFHRGIPSPTQEKRIATGWFNFA</sequence>
<dbReference type="Gene3D" id="2.60.120.620">
    <property type="entry name" value="q2cbj1_9rhob like domain"/>
    <property type="match status" value="1"/>
</dbReference>
<comment type="cofactor">
    <cofactor evidence="1">
        <name>L-ascorbate</name>
        <dbReference type="ChEBI" id="CHEBI:38290"/>
    </cofactor>
</comment>
<proteinExistence type="predicted"/>
<evidence type="ECO:0000256" key="3">
    <source>
        <dbReference type="ARBA" id="ARBA00022964"/>
    </source>
</evidence>
<organism evidence="7 8">
    <name type="scientific">Chrysochromulina tobinii</name>
    <dbReference type="NCBI Taxonomy" id="1460289"/>
    <lineage>
        <taxon>Eukaryota</taxon>
        <taxon>Haptista</taxon>
        <taxon>Haptophyta</taxon>
        <taxon>Prymnesiophyceae</taxon>
        <taxon>Prymnesiales</taxon>
        <taxon>Chrysochromulinaceae</taxon>
        <taxon>Chrysochromulina</taxon>
    </lineage>
</organism>
<dbReference type="InterPro" id="IPR044862">
    <property type="entry name" value="Pro_4_hyd_alph_FE2OG_OXY"/>
</dbReference>
<evidence type="ECO:0000256" key="5">
    <source>
        <dbReference type="ARBA" id="ARBA00023004"/>
    </source>
</evidence>
<keyword evidence="4" id="KW-0560">Oxidoreductase</keyword>
<dbReference type="Proteomes" id="UP000037460">
    <property type="component" value="Unassembled WGS sequence"/>
</dbReference>
<gene>
    <name evidence="7" type="ORF">Ctob_000944</name>
</gene>
<dbReference type="InterPro" id="IPR006620">
    <property type="entry name" value="Pro_4_hyd_alph"/>
</dbReference>
<dbReference type="InterPro" id="IPR005123">
    <property type="entry name" value="Oxoglu/Fe-dep_dioxygenase_dom"/>
</dbReference>
<dbReference type="SMART" id="SM00702">
    <property type="entry name" value="P4Hc"/>
    <property type="match status" value="1"/>
</dbReference>
<dbReference type="AlphaFoldDB" id="A0A0M0J590"/>
<reference evidence="8" key="1">
    <citation type="journal article" date="2015" name="PLoS Genet.">
        <title>Genome Sequence and Transcriptome Analyses of Chrysochromulina tobin: Metabolic Tools for Enhanced Algal Fitness in the Prominent Order Prymnesiales (Haptophyceae).</title>
        <authorList>
            <person name="Hovde B.T."/>
            <person name="Deodato C.R."/>
            <person name="Hunsperger H.M."/>
            <person name="Ryken S.A."/>
            <person name="Yost W."/>
            <person name="Jha R.K."/>
            <person name="Patterson J."/>
            <person name="Monnat R.J. Jr."/>
            <person name="Barlow S.B."/>
            <person name="Starkenburg S.R."/>
            <person name="Cattolico R.A."/>
        </authorList>
    </citation>
    <scope>NUCLEOTIDE SEQUENCE</scope>
    <source>
        <strain evidence="8">CCMP291</strain>
    </source>
</reference>
<dbReference type="GO" id="GO:0031418">
    <property type="term" value="F:L-ascorbic acid binding"/>
    <property type="evidence" value="ECO:0007669"/>
    <property type="project" value="InterPro"/>
</dbReference>
<keyword evidence="3" id="KW-0223">Dioxygenase</keyword>
<keyword evidence="2" id="KW-0479">Metal-binding</keyword>
<accession>A0A0M0J590</accession>
<evidence type="ECO:0000259" key="6">
    <source>
        <dbReference type="PROSITE" id="PS51471"/>
    </source>
</evidence>
<dbReference type="EMBL" id="JWZX01003346">
    <property type="protein sequence ID" value="KOO21650.1"/>
    <property type="molecule type" value="Genomic_DNA"/>
</dbReference>
<comment type="caution">
    <text evidence="7">The sequence shown here is derived from an EMBL/GenBank/DDBJ whole genome shotgun (WGS) entry which is preliminary data.</text>
</comment>
<dbReference type="PROSITE" id="PS51471">
    <property type="entry name" value="FE2OG_OXY"/>
    <property type="match status" value="1"/>
</dbReference>
<feature type="domain" description="Fe2OG dioxygenase" evidence="6">
    <location>
        <begin position="84"/>
        <end position="180"/>
    </location>
</feature>
<dbReference type="GO" id="GO:0005506">
    <property type="term" value="F:iron ion binding"/>
    <property type="evidence" value="ECO:0007669"/>
    <property type="project" value="InterPro"/>
</dbReference>
<evidence type="ECO:0000313" key="7">
    <source>
        <dbReference type="EMBL" id="KOO21650.1"/>
    </source>
</evidence>
<keyword evidence="5" id="KW-0408">Iron</keyword>
<name>A0A0M0J590_9EUKA</name>
<dbReference type="GO" id="GO:0016705">
    <property type="term" value="F:oxidoreductase activity, acting on paired donors, with incorporation or reduction of molecular oxygen"/>
    <property type="evidence" value="ECO:0007669"/>
    <property type="project" value="InterPro"/>
</dbReference>
<dbReference type="OrthoDB" id="199674at2759"/>
<dbReference type="GO" id="GO:0051213">
    <property type="term" value="F:dioxygenase activity"/>
    <property type="evidence" value="ECO:0007669"/>
    <property type="project" value="UniProtKB-KW"/>
</dbReference>
<evidence type="ECO:0000256" key="2">
    <source>
        <dbReference type="ARBA" id="ARBA00022723"/>
    </source>
</evidence>
<evidence type="ECO:0000313" key="8">
    <source>
        <dbReference type="Proteomes" id="UP000037460"/>
    </source>
</evidence>
<protein>
    <submittedName>
        <fullName evidence="7">2og-fe oxygenase</fullName>
    </submittedName>
</protein>